<evidence type="ECO:0000256" key="5">
    <source>
        <dbReference type="SAM" id="MobiDB-lite"/>
    </source>
</evidence>
<dbReference type="GO" id="GO:0070761">
    <property type="term" value="C:pre-snoRNP complex"/>
    <property type="evidence" value="ECO:0007669"/>
    <property type="project" value="TreeGrafter"/>
</dbReference>
<dbReference type="Pfam" id="PF04438">
    <property type="entry name" value="zf-HIT"/>
    <property type="match status" value="1"/>
</dbReference>
<dbReference type="GO" id="GO:0000463">
    <property type="term" value="P:maturation of LSU-rRNA from tricistronic rRNA transcript (SSU-rRNA, 5.8S rRNA, LSU-rRNA)"/>
    <property type="evidence" value="ECO:0007669"/>
    <property type="project" value="TreeGrafter"/>
</dbReference>
<dbReference type="PROSITE" id="PS51083">
    <property type="entry name" value="ZF_HIT"/>
    <property type="match status" value="1"/>
</dbReference>
<feature type="compositionally biased region" description="Basic and acidic residues" evidence="5">
    <location>
        <begin position="44"/>
        <end position="57"/>
    </location>
</feature>
<keyword evidence="1" id="KW-0479">Metal-binding</keyword>
<feature type="domain" description="HIT-type" evidence="7">
    <location>
        <begin position="89"/>
        <end position="123"/>
    </location>
</feature>
<keyword evidence="2 4" id="KW-0863">Zinc-finger</keyword>
<name>A0A0V0QMK4_PSEPJ</name>
<evidence type="ECO:0000256" key="2">
    <source>
        <dbReference type="ARBA" id="ARBA00022771"/>
    </source>
</evidence>
<dbReference type="InParanoid" id="A0A0V0QMK4"/>
<protein>
    <recommendedName>
        <fullName evidence="7">HIT-type domain-containing protein</fullName>
    </recommendedName>
</protein>
<feature type="compositionally biased region" description="Acidic residues" evidence="5">
    <location>
        <begin position="309"/>
        <end position="334"/>
    </location>
</feature>
<dbReference type="GO" id="GO:0005634">
    <property type="term" value="C:nucleus"/>
    <property type="evidence" value="ECO:0007669"/>
    <property type="project" value="TreeGrafter"/>
</dbReference>
<feature type="region of interest" description="Disordered" evidence="5">
    <location>
        <begin position="288"/>
        <end position="337"/>
    </location>
</feature>
<dbReference type="AlphaFoldDB" id="A0A0V0QMK4"/>
<evidence type="ECO:0000256" key="1">
    <source>
        <dbReference type="ARBA" id="ARBA00022723"/>
    </source>
</evidence>
<evidence type="ECO:0000259" key="7">
    <source>
        <dbReference type="PROSITE" id="PS51083"/>
    </source>
</evidence>
<evidence type="ECO:0000313" key="9">
    <source>
        <dbReference type="Proteomes" id="UP000054937"/>
    </source>
</evidence>
<dbReference type="Gene3D" id="3.30.60.190">
    <property type="match status" value="1"/>
</dbReference>
<accession>A0A0V0QMK4</accession>
<evidence type="ECO:0000256" key="4">
    <source>
        <dbReference type="PROSITE-ProRule" id="PRU00453"/>
    </source>
</evidence>
<dbReference type="GO" id="GO:0048254">
    <property type="term" value="P:snoRNA localization"/>
    <property type="evidence" value="ECO:0007669"/>
    <property type="project" value="TreeGrafter"/>
</dbReference>
<keyword evidence="6" id="KW-1133">Transmembrane helix</keyword>
<feature type="compositionally biased region" description="Low complexity" evidence="5">
    <location>
        <begin position="292"/>
        <end position="308"/>
    </location>
</feature>
<feature type="transmembrane region" description="Helical" evidence="6">
    <location>
        <begin position="706"/>
        <end position="728"/>
    </location>
</feature>
<organism evidence="8 9">
    <name type="scientific">Pseudocohnilembus persalinus</name>
    <name type="common">Ciliate</name>
    <dbReference type="NCBI Taxonomy" id="266149"/>
    <lineage>
        <taxon>Eukaryota</taxon>
        <taxon>Sar</taxon>
        <taxon>Alveolata</taxon>
        <taxon>Ciliophora</taxon>
        <taxon>Intramacronucleata</taxon>
        <taxon>Oligohymenophorea</taxon>
        <taxon>Scuticociliatia</taxon>
        <taxon>Philasterida</taxon>
        <taxon>Pseudocohnilembidae</taxon>
        <taxon>Pseudocohnilembus</taxon>
    </lineage>
</organism>
<dbReference type="InterPro" id="IPR007529">
    <property type="entry name" value="Znf_HIT"/>
</dbReference>
<feature type="transmembrane region" description="Helical" evidence="6">
    <location>
        <begin position="594"/>
        <end position="616"/>
    </location>
</feature>
<keyword evidence="3" id="KW-0862">Zinc</keyword>
<reference evidence="8 9" key="1">
    <citation type="journal article" date="2015" name="Sci. Rep.">
        <title>Genome of the facultative scuticociliatosis pathogen Pseudocohnilembus persalinus provides insight into its virulence through horizontal gene transfer.</title>
        <authorList>
            <person name="Xiong J."/>
            <person name="Wang G."/>
            <person name="Cheng J."/>
            <person name="Tian M."/>
            <person name="Pan X."/>
            <person name="Warren A."/>
            <person name="Jiang C."/>
            <person name="Yuan D."/>
            <person name="Miao W."/>
        </authorList>
    </citation>
    <scope>NUCLEOTIDE SEQUENCE [LARGE SCALE GENOMIC DNA]</scope>
    <source>
        <strain evidence="8">36N120E</strain>
    </source>
</reference>
<keyword evidence="9" id="KW-1185">Reference proteome</keyword>
<feature type="transmembrane region" description="Helical" evidence="6">
    <location>
        <begin position="676"/>
        <end position="694"/>
    </location>
</feature>
<comment type="caution">
    <text evidence="8">The sequence shown here is derived from an EMBL/GenBank/DDBJ whole genome shotgun (WGS) entry which is preliminary data.</text>
</comment>
<dbReference type="Proteomes" id="UP000054937">
    <property type="component" value="Unassembled WGS sequence"/>
</dbReference>
<evidence type="ECO:0000256" key="6">
    <source>
        <dbReference type="SAM" id="Phobius"/>
    </source>
</evidence>
<keyword evidence="6" id="KW-0472">Membrane</keyword>
<dbReference type="EMBL" id="LDAU01000138">
    <property type="protein sequence ID" value="KRX03288.1"/>
    <property type="molecule type" value="Genomic_DNA"/>
</dbReference>
<dbReference type="PANTHER" id="PTHR13483">
    <property type="entry name" value="BOX C_D SNORNA PROTEIN 1-RELATED"/>
    <property type="match status" value="1"/>
</dbReference>
<dbReference type="SUPFAM" id="SSF144232">
    <property type="entry name" value="HIT/MYND zinc finger-like"/>
    <property type="match status" value="1"/>
</dbReference>
<evidence type="ECO:0000256" key="3">
    <source>
        <dbReference type="ARBA" id="ARBA00022833"/>
    </source>
</evidence>
<dbReference type="InterPro" id="IPR051639">
    <property type="entry name" value="BCD1"/>
</dbReference>
<proteinExistence type="predicted"/>
<dbReference type="PANTHER" id="PTHR13483:SF11">
    <property type="entry name" value="ZINC FINGER HIT DOMAIN-CONTAINING PROTEIN 3"/>
    <property type="match status" value="1"/>
</dbReference>
<gene>
    <name evidence="8" type="ORF">PPERSA_09196</name>
</gene>
<dbReference type="GO" id="GO:0000492">
    <property type="term" value="P:box C/D snoRNP assembly"/>
    <property type="evidence" value="ECO:0007669"/>
    <property type="project" value="TreeGrafter"/>
</dbReference>
<feature type="region of interest" description="Disordered" evidence="5">
    <location>
        <begin position="40"/>
        <end position="73"/>
    </location>
</feature>
<evidence type="ECO:0000313" key="8">
    <source>
        <dbReference type="EMBL" id="KRX03288.1"/>
    </source>
</evidence>
<dbReference type="GO" id="GO:0008270">
    <property type="term" value="F:zinc ion binding"/>
    <property type="evidence" value="ECO:0007669"/>
    <property type="project" value="UniProtKB-UniRule"/>
</dbReference>
<keyword evidence="6" id="KW-0812">Transmembrane</keyword>
<dbReference type="OrthoDB" id="272357at2759"/>
<sequence>MDLQNKLFLQLKQKLQEQEDEYDNDSSSFEYKDIEIEEINQEDQIVKSDNNVEKQGKSGEVGENIQNENQHENLDQIEKRKKEKENNQCEICNLNKFKYTCPACSIRTCGLQCVREHKQKFSCSGVYRQEKQRIGKEEFSGESIKKDYQFLKSTVQDTETIRKKMNFVTKTPELLRYKLLKSQLYKKYNSHLQFAPAIMSRHRENMGGIQSLRYLIDPSSDQDILESIILSHDFANNDLLVNYGIDLSKENLEKQLKDGKIHFFIRNTYKTKELVKLEEEKEFFRQQEEQIKSQQKSKNQEKNQNLSQEQDENQGNDEQLEEEEDFSNEEEQQQDCERNYQNQNQEDNFYANKQRQQKLKQYSEYKHWFKPSNVQENEMIEIDIKNQLGFYLHFLRIKDYPTFFMVGEKSLDKFKEKSYIRVQTQKLNEELQIKLEKKGNGQKNMKKIRKSIIPHLQSQQNQENQQQLQNLNSNSLAQWQLLQQLQQQQSQNQIQNQNPLNSQDNSIQPLYQVPSSRRSILYNQVNNQLLSQPKNGIQCTNQNNQSPDKNFQESEIQVRRKSHRGRVHVDPTSQQQKIGSKMVYQSYNFTFQTIFWSFLCFCTVFVHSLYLMALVVKFPYQGIGWIVFGINLYNMITGNFFIVLVGINIVYNYIFSKEFYEECCQQNKLKRIMFQLYVQSGYVNFALIGVSISWGSFYSSIINQDVLSIVLTVLILISGISYYIYYLYNQRNS</sequence>
<dbReference type="CDD" id="cd23023">
    <property type="entry name" value="zf-HIT_BCD1"/>
    <property type="match status" value="1"/>
</dbReference>